<name>A0A8J2VVG7_9NEOP</name>
<proteinExistence type="inferred from homology"/>
<dbReference type="PANTHER" id="PTHR31102">
    <property type="match status" value="1"/>
</dbReference>
<reference evidence="8" key="1">
    <citation type="submission" date="2021-09" db="EMBL/GenBank/DDBJ databases">
        <authorList>
            <person name="Martin H S."/>
        </authorList>
    </citation>
    <scope>NUCLEOTIDE SEQUENCE</scope>
</reference>
<feature type="transmembrane region" description="Helical" evidence="6">
    <location>
        <begin position="12"/>
        <end position="33"/>
    </location>
</feature>
<accession>A0A8J2VVG7</accession>
<comment type="caution">
    <text evidence="8">The sequence shown here is derived from an EMBL/GenBank/DDBJ whole genome shotgun (WGS) entry which is preliminary data.</text>
</comment>
<comment type="similarity">
    <text evidence="2">Belongs to the monovalent cation:proton antiporter 1 (CPA1) transporter (TC 2.A.36) family.</text>
</comment>
<dbReference type="EMBL" id="CAKASE010000057">
    <property type="protein sequence ID" value="CAG9567006.1"/>
    <property type="molecule type" value="Genomic_DNA"/>
</dbReference>
<feature type="transmembrane region" description="Helical" evidence="6">
    <location>
        <begin position="81"/>
        <end position="104"/>
    </location>
</feature>
<feature type="transmembrane region" description="Helical" evidence="6">
    <location>
        <begin position="45"/>
        <end position="69"/>
    </location>
</feature>
<evidence type="ECO:0000259" key="7">
    <source>
        <dbReference type="Pfam" id="PF00999"/>
    </source>
</evidence>
<dbReference type="InterPro" id="IPR051843">
    <property type="entry name" value="CPA1_transporter"/>
</dbReference>
<evidence type="ECO:0000256" key="2">
    <source>
        <dbReference type="ARBA" id="ARBA00007367"/>
    </source>
</evidence>
<dbReference type="InterPro" id="IPR006153">
    <property type="entry name" value="Cation/H_exchanger_TM"/>
</dbReference>
<organism evidence="8 9">
    <name type="scientific">Danaus chrysippus</name>
    <name type="common">African queen</name>
    <dbReference type="NCBI Taxonomy" id="151541"/>
    <lineage>
        <taxon>Eukaryota</taxon>
        <taxon>Metazoa</taxon>
        <taxon>Ecdysozoa</taxon>
        <taxon>Arthropoda</taxon>
        <taxon>Hexapoda</taxon>
        <taxon>Insecta</taxon>
        <taxon>Pterygota</taxon>
        <taxon>Neoptera</taxon>
        <taxon>Endopterygota</taxon>
        <taxon>Lepidoptera</taxon>
        <taxon>Glossata</taxon>
        <taxon>Ditrysia</taxon>
        <taxon>Papilionoidea</taxon>
        <taxon>Nymphalidae</taxon>
        <taxon>Danainae</taxon>
        <taxon>Danaini</taxon>
        <taxon>Danaina</taxon>
        <taxon>Danaus</taxon>
        <taxon>Anosia</taxon>
    </lineage>
</organism>
<dbReference type="AlphaFoldDB" id="A0A8J2VVG7"/>
<dbReference type="Proteomes" id="UP000789524">
    <property type="component" value="Unassembled WGS sequence"/>
</dbReference>
<evidence type="ECO:0000256" key="1">
    <source>
        <dbReference type="ARBA" id="ARBA00004141"/>
    </source>
</evidence>
<comment type="subcellular location">
    <subcellularLocation>
        <location evidence="1">Membrane</location>
        <topology evidence="1">Multi-pass membrane protein</topology>
    </subcellularLocation>
</comment>
<gene>
    <name evidence="8" type="ORF">DCHRY22_LOCUS7559</name>
</gene>
<keyword evidence="3 6" id="KW-0812">Transmembrane</keyword>
<dbReference type="GO" id="GO:0015297">
    <property type="term" value="F:antiporter activity"/>
    <property type="evidence" value="ECO:0007669"/>
    <property type="project" value="InterPro"/>
</dbReference>
<evidence type="ECO:0000256" key="4">
    <source>
        <dbReference type="ARBA" id="ARBA00022989"/>
    </source>
</evidence>
<dbReference type="Pfam" id="PF00999">
    <property type="entry name" value="Na_H_Exchanger"/>
    <property type="match status" value="1"/>
</dbReference>
<dbReference type="PANTHER" id="PTHR31102:SF1">
    <property type="entry name" value="CATION_H+ EXCHANGER DOMAIN-CONTAINING PROTEIN"/>
    <property type="match status" value="1"/>
</dbReference>
<keyword evidence="4 6" id="KW-1133">Transmembrane helix</keyword>
<evidence type="ECO:0000256" key="3">
    <source>
        <dbReference type="ARBA" id="ARBA00022692"/>
    </source>
</evidence>
<evidence type="ECO:0000256" key="5">
    <source>
        <dbReference type="ARBA" id="ARBA00023136"/>
    </source>
</evidence>
<evidence type="ECO:0000313" key="8">
    <source>
        <dbReference type="EMBL" id="CAG9567006.1"/>
    </source>
</evidence>
<dbReference type="GO" id="GO:0016020">
    <property type="term" value="C:membrane"/>
    <property type="evidence" value="ECO:0007669"/>
    <property type="project" value="UniProtKB-SubCell"/>
</dbReference>
<dbReference type="GO" id="GO:1902600">
    <property type="term" value="P:proton transmembrane transport"/>
    <property type="evidence" value="ECO:0007669"/>
    <property type="project" value="InterPro"/>
</dbReference>
<evidence type="ECO:0000313" key="9">
    <source>
        <dbReference type="Proteomes" id="UP000789524"/>
    </source>
</evidence>
<sequence>MCHFLLGLPWDWAFLLGSIFAAVSPAVIVPCLFRLREKGYGVSKGIPTLVLAVSGIDDAASVAVFGIITSTMFSNASLTTSLIQGPLSVVFAGIAFGCVMWLFVKIHSRKK</sequence>
<keyword evidence="9" id="KW-1185">Reference proteome</keyword>
<protein>
    <submittedName>
        <fullName evidence="8">(African queen) hypothetical protein</fullName>
    </submittedName>
</protein>
<feature type="domain" description="Cation/H+ exchanger transmembrane" evidence="7">
    <location>
        <begin position="4"/>
        <end position="110"/>
    </location>
</feature>
<keyword evidence="5 6" id="KW-0472">Membrane</keyword>
<evidence type="ECO:0000256" key="6">
    <source>
        <dbReference type="SAM" id="Phobius"/>
    </source>
</evidence>
<dbReference type="OrthoDB" id="423807at2759"/>